<dbReference type="InterPro" id="IPR000120">
    <property type="entry name" value="Amidase"/>
</dbReference>
<proteinExistence type="predicted"/>
<dbReference type="InterPro" id="IPR020556">
    <property type="entry name" value="Amidase_CS"/>
</dbReference>
<dbReference type="PROSITE" id="PS00571">
    <property type="entry name" value="AMIDASES"/>
    <property type="match status" value="1"/>
</dbReference>
<sequence length="468" mass="49676">MSGPISRIAQAVSEGKLTPTQTVSKALENIESSNPTLNYMAQHCAETALEDAASHSVAGVLAGVPVLVKDLEQVIGLPTRKGSLALADAPPEKVDGTVVARLKAAGAIVVGKTTLPEFAIEGYTANRATGVTHNPWNLELSPGGSSGGSAAAISAGVVPIATATDGGGSIRIPAAFCGLVGLKPSNGVIGRWPTQDWIDFSTEGPFATTVSDLRLLMSVIAGASNGDPIGEVGLKPQDYLNFQNQAPTKIYAATRTSDFGDLPAELEQVFRDAVAELSGQLNQQVTWIEPGSLFGTADPDLDWFTMATAEHLVSLGRDWVVENFDLLHPASQEFFTQGMNADLDEYLEARRRRFEYVRVMDELLTGNAILLTPTVAEIGWFADGRLSPDSPAALSPPESYSTALQNITGHPAISLPLPVMSSGLPGALQVTAGRYREDLLLDMAQNWERSNPWQLNATGYDAFDAFLD</sequence>
<dbReference type="PANTHER" id="PTHR11895">
    <property type="entry name" value="TRANSAMIDASE"/>
    <property type="match status" value="1"/>
</dbReference>
<dbReference type="SUPFAM" id="SSF75304">
    <property type="entry name" value="Amidase signature (AS) enzymes"/>
    <property type="match status" value="1"/>
</dbReference>
<organism evidence="2">
    <name type="scientific">freshwater metagenome</name>
    <dbReference type="NCBI Taxonomy" id="449393"/>
    <lineage>
        <taxon>unclassified sequences</taxon>
        <taxon>metagenomes</taxon>
        <taxon>ecological metagenomes</taxon>
    </lineage>
</organism>
<dbReference type="PANTHER" id="PTHR11895:SF7">
    <property type="entry name" value="GLUTAMYL-TRNA(GLN) AMIDOTRANSFERASE SUBUNIT A, MITOCHONDRIAL"/>
    <property type="match status" value="1"/>
</dbReference>
<protein>
    <submittedName>
        <fullName evidence="2">Unannotated protein</fullName>
    </submittedName>
</protein>
<name>A0A6J6JWJ8_9ZZZZ</name>
<feature type="domain" description="Amidase" evidence="1">
    <location>
        <begin position="22"/>
        <end position="441"/>
    </location>
</feature>
<dbReference type="EMBL" id="CAEZWD010000006">
    <property type="protein sequence ID" value="CAB4641707.1"/>
    <property type="molecule type" value="Genomic_DNA"/>
</dbReference>
<evidence type="ECO:0000259" key="1">
    <source>
        <dbReference type="Pfam" id="PF01425"/>
    </source>
</evidence>
<evidence type="ECO:0000313" key="2">
    <source>
        <dbReference type="EMBL" id="CAB4641707.1"/>
    </source>
</evidence>
<dbReference type="Pfam" id="PF01425">
    <property type="entry name" value="Amidase"/>
    <property type="match status" value="1"/>
</dbReference>
<accession>A0A6J6JWJ8</accession>
<dbReference type="GO" id="GO:0003824">
    <property type="term" value="F:catalytic activity"/>
    <property type="evidence" value="ECO:0007669"/>
    <property type="project" value="InterPro"/>
</dbReference>
<dbReference type="InterPro" id="IPR023631">
    <property type="entry name" value="Amidase_dom"/>
</dbReference>
<dbReference type="Gene3D" id="3.90.1300.10">
    <property type="entry name" value="Amidase signature (AS) domain"/>
    <property type="match status" value="1"/>
</dbReference>
<reference evidence="2" key="1">
    <citation type="submission" date="2020-05" db="EMBL/GenBank/DDBJ databases">
        <authorList>
            <person name="Chiriac C."/>
            <person name="Salcher M."/>
            <person name="Ghai R."/>
            <person name="Kavagutti S V."/>
        </authorList>
    </citation>
    <scope>NUCLEOTIDE SEQUENCE</scope>
</reference>
<dbReference type="InterPro" id="IPR036928">
    <property type="entry name" value="AS_sf"/>
</dbReference>
<gene>
    <name evidence="2" type="ORF">UFOPK2171_00128</name>
</gene>
<dbReference type="AlphaFoldDB" id="A0A6J6JWJ8"/>